<dbReference type="GO" id="GO:0047751">
    <property type="term" value="F:3-oxo-5-alpha-steroid 4-dehydrogenase (NADP+) activity"/>
    <property type="evidence" value="ECO:0007669"/>
    <property type="project" value="UniProtKB-EC"/>
</dbReference>
<evidence type="ECO:0000256" key="17">
    <source>
        <dbReference type="ARBA" id="ARBA00042579"/>
    </source>
</evidence>
<dbReference type="InParanoid" id="A9UPT2"/>
<evidence type="ECO:0000256" key="16">
    <source>
        <dbReference type="ARBA" id="ARBA00041664"/>
    </source>
</evidence>
<dbReference type="eggNOG" id="KOG1638">
    <property type="taxonomic scope" value="Eukaryota"/>
</dbReference>
<dbReference type="GO" id="GO:0042446">
    <property type="term" value="P:hormone biosynthetic process"/>
    <property type="evidence" value="ECO:0000318"/>
    <property type="project" value="GO_Central"/>
</dbReference>
<dbReference type="GO" id="GO:0003865">
    <property type="term" value="F:3-oxo-5-alpha-steroid 4-dehydrogenase activity"/>
    <property type="evidence" value="ECO:0000318"/>
    <property type="project" value="GO_Central"/>
</dbReference>
<evidence type="ECO:0000256" key="11">
    <source>
        <dbReference type="ARBA" id="ARBA00023002"/>
    </source>
</evidence>
<keyword evidence="7" id="KW-0256">Endoplasmic reticulum</keyword>
<evidence type="ECO:0000256" key="7">
    <source>
        <dbReference type="ARBA" id="ARBA00022824"/>
    </source>
</evidence>
<evidence type="ECO:0000256" key="9">
    <source>
        <dbReference type="ARBA" id="ARBA00022857"/>
    </source>
</evidence>
<keyword evidence="10 19" id="KW-1133">Transmembrane helix</keyword>
<name>A9UPT2_MONBE</name>
<dbReference type="PANTHER" id="PTHR10556:SF57">
    <property type="entry name" value="3-OXO-5-ALPHA-STEROID 4-DEHYDROGENASE 1"/>
    <property type="match status" value="1"/>
</dbReference>
<comment type="similarity">
    <text evidence="3">Belongs to the steroid 5-alpha reductase family.</text>
</comment>
<feature type="transmembrane region" description="Helical" evidence="19">
    <location>
        <begin position="203"/>
        <end position="224"/>
    </location>
</feature>
<feature type="transmembrane region" description="Helical" evidence="19">
    <location>
        <begin position="83"/>
        <end position="104"/>
    </location>
</feature>
<dbReference type="RefSeq" id="XP_001742688.1">
    <property type="nucleotide sequence ID" value="XM_001742636.1"/>
</dbReference>
<evidence type="ECO:0000256" key="12">
    <source>
        <dbReference type="ARBA" id="ARBA00023098"/>
    </source>
</evidence>
<dbReference type="GO" id="GO:0030154">
    <property type="term" value="P:cell differentiation"/>
    <property type="evidence" value="ECO:0007669"/>
    <property type="project" value="UniProtKB-KW"/>
</dbReference>
<dbReference type="Gene3D" id="1.20.120.1630">
    <property type="match status" value="1"/>
</dbReference>
<dbReference type="OMA" id="PHYALEW"/>
<dbReference type="FunFam" id="1.20.120.1630:FF:000002">
    <property type="entry name" value="Steroid 5 alpha-reductase 1"/>
    <property type="match status" value="1"/>
</dbReference>
<dbReference type="Pfam" id="PF02544">
    <property type="entry name" value="Steroid_dh"/>
    <property type="match status" value="1"/>
</dbReference>
<evidence type="ECO:0000256" key="14">
    <source>
        <dbReference type="ARBA" id="ARBA00037789"/>
    </source>
</evidence>
<sequence>MPERDLVEWLALAVAVTGVPTVIALLSGARAAYGRYVDDNKGLYGFNMNGKLAWIIQESPCLFMGFLNLWNCHANVITNKPNALLFAFFIFHYVHRTLVFPLFLKGKDTPVLIMLMAFFFCTINGYIQTAWLTRVQAYDDAYATSPRFIIGMVLAGLGLFVNLHSDYTLIYLRKPGEKDYKIPRGGMFEFVSGANFFGEMLEWAGFAIAGNALVPLSFALFTACNIGPRALQHHQWYLEKFKEEYPKQRKALIPFLL</sequence>
<reference evidence="21 22" key="1">
    <citation type="journal article" date="2008" name="Nature">
        <title>The genome of the choanoflagellate Monosiga brevicollis and the origin of metazoans.</title>
        <authorList>
            <consortium name="JGI Sequencing"/>
            <person name="King N."/>
            <person name="Westbrook M.J."/>
            <person name="Young S.L."/>
            <person name="Kuo A."/>
            <person name="Abedin M."/>
            <person name="Chapman J."/>
            <person name="Fairclough S."/>
            <person name="Hellsten U."/>
            <person name="Isogai Y."/>
            <person name="Letunic I."/>
            <person name="Marr M."/>
            <person name="Pincus D."/>
            <person name="Putnam N."/>
            <person name="Rokas A."/>
            <person name="Wright K.J."/>
            <person name="Zuzow R."/>
            <person name="Dirks W."/>
            <person name="Good M."/>
            <person name="Goodstein D."/>
            <person name="Lemons D."/>
            <person name="Li W."/>
            <person name="Lyons J.B."/>
            <person name="Morris A."/>
            <person name="Nichols S."/>
            <person name="Richter D.J."/>
            <person name="Salamov A."/>
            <person name="Bork P."/>
            <person name="Lim W.A."/>
            <person name="Manning G."/>
            <person name="Miller W.T."/>
            <person name="McGinnis W."/>
            <person name="Shapiro H."/>
            <person name="Tjian R."/>
            <person name="Grigoriev I.V."/>
            <person name="Rokhsar D."/>
        </authorList>
    </citation>
    <scope>NUCLEOTIDE SEQUENCE [LARGE SCALE GENOMIC DNA]</scope>
    <source>
        <strain evidence="22">MX1 / ATCC 50154</strain>
    </source>
</reference>
<keyword evidence="11" id="KW-0560">Oxidoreductase</keyword>
<keyword evidence="9" id="KW-0521">NADP</keyword>
<evidence type="ECO:0000256" key="3">
    <source>
        <dbReference type="ARBA" id="ARBA00007742"/>
    </source>
</evidence>
<dbReference type="FunCoup" id="A9UPT2">
    <property type="interactions" value="106"/>
</dbReference>
<comment type="subcellular location">
    <subcellularLocation>
        <location evidence="1">Endoplasmic reticulum membrane</location>
        <topology evidence="1">Multi-pass membrane protein</topology>
    </subcellularLocation>
    <subcellularLocation>
        <location evidence="2">Microsome membrane</location>
    </subcellularLocation>
</comment>
<comment type="function">
    <text evidence="14">Converts testosterone into 5-alpha-dihydrotestosterone and progesterone or corticosterone into their corresponding 5-alpha-3-oxosteroids. It plays a central role in sexual differentiation and androgen physiology.</text>
</comment>
<feature type="transmembrane region" description="Helical" evidence="19">
    <location>
        <begin position="110"/>
        <end position="127"/>
    </location>
</feature>
<keyword evidence="6" id="KW-0221">Differentiation</keyword>
<protein>
    <recommendedName>
        <fullName evidence="15">3-oxo-5-alpha-steroid 4-dehydrogenase 1</fullName>
        <ecNumber evidence="4">1.3.1.22</ecNumber>
    </recommendedName>
    <alternativeName>
        <fullName evidence="16">SR type 1</fullName>
    </alternativeName>
    <alternativeName>
        <fullName evidence="17">Steroid 5-alpha-reductase 1</fullName>
    </alternativeName>
</protein>
<evidence type="ECO:0000256" key="15">
    <source>
        <dbReference type="ARBA" id="ARBA00039428"/>
    </source>
</evidence>
<dbReference type="PROSITE" id="PS50244">
    <property type="entry name" value="S5A_REDUCTASE"/>
    <property type="match status" value="1"/>
</dbReference>
<dbReference type="GeneID" id="5887393"/>
<dbReference type="PIRSF" id="PIRSF015596">
    <property type="entry name" value="5_alpha-SR2"/>
    <property type="match status" value="1"/>
</dbReference>
<dbReference type="STRING" id="81824.A9UPT2"/>
<evidence type="ECO:0000256" key="4">
    <source>
        <dbReference type="ARBA" id="ARBA00012049"/>
    </source>
</evidence>
<dbReference type="InterPro" id="IPR001104">
    <property type="entry name" value="3-oxo-5_a-steroid_4-DH_C"/>
</dbReference>
<dbReference type="InterPro" id="IPR016636">
    <property type="entry name" value="3-oxo-5-alpha-steroid_4-DH"/>
</dbReference>
<evidence type="ECO:0000256" key="8">
    <source>
        <dbReference type="ARBA" id="ARBA00022848"/>
    </source>
</evidence>
<evidence type="ECO:0000313" key="22">
    <source>
        <dbReference type="Proteomes" id="UP000001357"/>
    </source>
</evidence>
<dbReference type="GO" id="GO:0006694">
    <property type="term" value="P:steroid biosynthetic process"/>
    <property type="evidence" value="ECO:0000318"/>
    <property type="project" value="GO_Central"/>
</dbReference>
<evidence type="ECO:0000256" key="5">
    <source>
        <dbReference type="ARBA" id="ARBA00022692"/>
    </source>
</evidence>
<dbReference type="AlphaFoldDB" id="A9UPT2"/>
<dbReference type="InterPro" id="IPR039357">
    <property type="entry name" value="SRD5A/TECR"/>
</dbReference>
<evidence type="ECO:0000256" key="19">
    <source>
        <dbReference type="SAM" id="Phobius"/>
    </source>
</evidence>
<keyword evidence="22" id="KW-1185">Reference proteome</keyword>
<dbReference type="PANTHER" id="PTHR10556">
    <property type="entry name" value="3-OXO-5-ALPHA-STEROID 4-DEHYDROGENASE"/>
    <property type="match status" value="1"/>
</dbReference>
<keyword evidence="13 19" id="KW-0472">Membrane</keyword>
<comment type="catalytic activity">
    <reaction evidence="18">
        <text>androst-4-ene-3,17-dione + NADPH + H(+) = 5alpha-androstan-3,17-dione + NADP(+)</text>
        <dbReference type="Rhea" id="RHEA:50816"/>
        <dbReference type="ChEBI" id="CHEBI:15378"/>
        <dbReference type="ChEBI" id="CHEBI:15994"/>
        <dbReference type="ChEBI" id="CHEBI:16422"/>
        <dbReference type="ChEBI" id="CHEBI:57783"/>
        <dbReference type="ChEBI" id="CHEBI:58349"/>
    </reaction>
    <physiologicalReaction direction="left-to-right" evidence="18">
        <dbReference type="Rhea" id="RHEA:50817"/>
    </physiologicalReaction>
</comment>
<dbReference type="GO" id="GO:0005789">
    <property type="term" value="C:endoplasmic reticulum membrane"/>
    <property type="evidence" value="ECO:0007669"/>
    <property type="project" value="UniProtKB-SubCell"/>
</dbReference>
<accession>A9UPT2</accession>
<keyword evidence="8" id="KW-0492">Microsome</keyword>
<evidence type="ECO:0000256" key="2">
    <source>
        <dbReference type="ARBA" id="ARBA00004524"/>
    </source>
</evidence>
<dbReference type="EC" id="1.3.1.22" evidence="4"/>
<feature type="transmembrane region" description="Helical" evidence="19">
    <location>
        <begin position="9"/>
        <end position="32"/>
    </location>
</feature>
<evidence type="ECO:0000256" key="6">
    <source>
        <dbReference type="ARBA" id="ARBA00022782"/>
    </source>
</evidence>
<evidence type="ECO:0000313" key="21">
    <source>
        <dbReference type="EMBL" id="EDQ92926.1"/>
    </source>
</evidence>
<feature type="domain" description="3-oxo-5-alpha-steroid 4-dehydrogenase C-terminal" evidence="20">
    <location>
        <begin position="108"/>
        <end position="257"/>
    </location>
</feature>
<dbReference type="Proteomes" id="UP000001357">
    <property type="component" value="Unassembled WGS sequence"/>
</dbReference>
<evidence type="ECO:0000256" key="10">
    <source>
        <dbReference type="ARBA" id="ARBA00022989"/>
    </source>
</evidence>
<keyword evidence="5 19" id="KW-0812">Transmembrane</keyword>
<organism evidence="21 22">
    <name type="scientific">Monosiga brevicollis</name>
    <name type="common">Choanoflagellate</name>
    <dbReference type="NCBI Taxonomy" id="81824"/>
    <lineage>
        <taxon>Eukaryota</taxon>
        <taxon>Choanoflagellata</taxon>
        <taxon>Craspedida</taxon>
        <taxon>Salpingoecidae</taxon>
        <taxon>Monosiga</taxon>
    </lineage>
</organism>
<evidence type="ECO:0000256" key="18">
    <source>
        <dbReference type="ARBA" id="ARBA00049166"/>
    </source>
</evidence>
<evidence type="ECO:0000259" key="20">
    <source>
        <dbReference type="Pfam" id="PF02544"/>
    </source>
</evidence>
<proteinExistence type="inferred from homology"/>
<dbReference type="KEGG" id="mbr:MONBRDRAFT_13728"/>
<feature type="transmembrane region" description="Helical" evidence="19">
    <location>
        <begin position="148"/>
        <end position="165"/>
    </location>
</feature>
<keyword evidence="12" id="KW-0443">Lipid metabolism</keyword>
<evidence type="ECO:0000256" key="13">
    <source>
        <dbReference type="ARBA" id="ARBA00023136"/>
    </source>
</evidence>
<gene>
    <name evidence="21" type="ORF">MONBRDRAFT_13728</name>
</gene>
<feature type="transmembrane region" description="Helical" evidence="19">
    <location>
        <begin position="52"/>
        <end position="71"/>
    </location>
</feature>
<dbReference type="EMBL" id="CH991543">
    <property type="protein sequence ID" value="EDQ92926.1"/>
    <property type="molecule type" value="Genomic_DNA"/>
</dbReference>
<evidence type="ECO:0000256" key="1">
    <source>
        <dbReference type="ARBA" id="ARBA00004477"/>
    </source>
</evidence>